<evidence type="ECO:0000256" key="4">
    <source>
        <dbReference type="PROSITE-ProRule" id="PRU00335"/>
    </source>
</evidence>
<dbReference type="InterPro" id="IPR050109">
    <property type="entry name" value="HTH-type_TetR-like_transc_reg"/>
</dbReference>
<proteinExistence type="predicted"/>
<dbReference type="PRINTS" id="PR00455">
    <property type="entry name" value="HTHTETR"/>
</dbReference>
<dbReference type="PANTHER" id="PTHR30055:SF234">
    <property type="entry name" value="HTH-TYPE TRANSCRIPTIONAL REGULATOR BETI"/>
    <property type="match status" value="1"/>
</dbReference>
<dbReference type="RefSeq" id="WP_185064448.1">
    <property type="nucleotide sequence ID" value="NZ_BAABJP010000007.1"/>
</dbReference>
<reference evidence="8" key="1">
    <citation type="journal article" date="2019" name="Int. J. Syst. Evol. Microbiol.">
        <title>The Global Catalogue of Microorganisms (GCM) 10K type strain sequencing project: providing services to taxonomists for standard genome sequencing and annotation.</title>
        <authorList>
            <consortium name="The Broad Institute Genomics Platform"/>
            <consortium name="The Broad Institute Genome Sequencing Center for Infectious Disease"/>
            <person name="Wu L."/>
            <person name="Ma J."/>
        </authorList>
    </citation>
    <scope>NUCLEOTIDE SEQUENCE [LARGE SCALE GENOMIC DNA]</scope>
    <source>
        <strain evidence="8">JCM 18303</strain>
    </source>
</reference>
<evidence type="ECO:0000256" key="1">
    <source>
        <dbReference type="ARBA" id="ARBA00023015"/>
    </source>
</evidence>
<dbReference type="PROSITE" id="PS50977">
    <property type="entry name" value="HTH_TETR_2"/>
    <property type="match status" value="1"/>
</dbReference>
<evidence type="ECO:0000256" key="2">
    <source>
        <dbReference type="ARBA" id="ARBA00023125"/>
    </source>
</evidence>
<comment type="caution">
    <text evidence="7">The sequence shown here is derived from an EMBL/GenBank/DDBJ whole genome shotgun (WGS) entry which is preliminary data.</text>
</comment>
<feature type="DNA-binding region" description="H-T-H motif" evidence="4">
    <location>
        <begin position="47"/>
        <end position="66"/>
    </location>
</feature>
<dbReference type="SUPFAM" id="SSF46689">
    <property type="entry name" value="Homeodomain-like"/>
    <property type="match status" value="1"/>
</dbReference>
<accession>A0ABP9PSY4</accession>
<feature type="domain" description="HTH tetR-type" evidence="6">
    <location>
        <begin position="24"/>
        <end position="84"/>
    </location>
</feature>
<protein>
    <recommendedName>
        <fullName evidence="6">HTH tetR-type domain-containing protein</fullName>
    </recommendedName>
</protein>
<dbReference type="Gene3D" id="1.10.357.10">
    <property type="entry name" value="Tetracycline Repressor, domain 2"/>
    <property type="match status" value="1"/>
</dbReference>
<dbReference type="EMBL" id="BAABJP010000007">
    <property type="protein sequence ID" value="GAA5151144.1"/>
    <property type="molecule type" value="Genomic_DNA"/>
</dbReference>
<feature type="compositionally biased region" description="Low complexity" evidence="5">
    <location>
        <begin position="1"/>
        <end position="16"/>
    </location>
</feature>
<dbReference type="InterPro" id="IPR009057">
    <property type="entry name" value="Homeodomain-like_sf"/>
</dbReference>
<evidence type="ECO:0000313" key="8">
    <source>
        <dbReference type="Proteomes" id="UP001428817"/>
    </source>
</evidence>
<keyword evidence="3" id="KW-0804">Transcription</keyword>
<organism evidence="7 8">
    <name type="scientific">Pseudonocardia eucalypti</name>
    <dbReference type="NCBI Taxonomy" id="648755"/>
    <lineage>
        <taxon>Bacteria</taxon>
        <taxon>Bacillati</taxon>
        <taxon>Actinomycetota</taxon>
        <taxon>Actinomycetes</taxon>
        <taxon>Pseudonocardiales</taxon>
        <taxon>Pseudonocardiaceae</taxon>
        <taxon>Pseudonocardia</taxon>
    </lineage>
</organism>
<keyword evidence="8" id="KW-1185">Reference proteome</keyword>
<gene>
    <name evidence="7" type="ORF">GCM10023321_17650</name>
</gene>
<evidence type="ECO:0000259" key="6">
    <source>
        <dbReference type="PROSITE" id="PS50977"/>
    </source>
</evidence>
<evidence type="ECO:0000256" key="3">
    <source>
        <dbReference type="ARBA" id="ARBA00023163"/>
    </source>
</evidence>
<dbReference type="SUPFAM" id="SSF48498">
    <property type="entry name" value="Tetracyclin repressor-like, C-terminal domain"/>
    <property type="match status" value="1"/>
</dbReference>
<feature type="region of interest" description="Disordered" evidence="5">
    <location>
        <begin position="1"/>
        <end position="25"/>
    </location>
</feature>
<evidence type="ECO:0000256" key="5">
    <source>
        <dbReference type="SAM" id="MobiDB-lite"/>
    </source>
</evidence>
<name>A0ABP9PSY4_9PSEU</name>
<evidence type="ECO:0000313" key="7">
    <source>
        <dbReference type="EMBL" id="GAA5151144.1"/>
    </source>
</evidence>
<dbReference type="PANTHER" id="PTHR30055">
    <property type="entry name" value="HTH-TYPE TRANSCRIPTIONAL REGULATOR RUTR"/>
    <property type="match status" value="1"/>
</dbReference>
<keyword evidence="1" id="KW-0805">Transcription regulation</keyword>
<sequence>MASLAADRAANHAAQAEAEDQREEGTWPRVLAAARGCFLRYGVRKTSMADIADAAGLARQSIYRYASSKSALVDAALLARLSEMGELLQDILSRTDDWETAAVEGSAAVITAARTDPELTTLLEVTHGRHLSELTATSSAAMHHLVAELWRPLFARGRKEGKLREDATEDELVEWIRGIYLMLMLRTDLDADGDRHLIRTFLLRSLAP</sequence>
<dbReference type="Pfam" id="PF00440">
    <property type="entry name" value="TetR_N"/>
    <property type="match status" value="1"/>
</dbReference>
<dbReference type="InterPro" id="IPR036271">
    <property type="entry name" value="Tet_transcr_reg_TetR-rel_C_sf"/>
</dbReference>
<dbReference type="Proteomes" id="UP001428817">
    <property type="component" value="Unassembled WGS sequence"/>
</dbReference>
<dbReference type="InterPro" id="IPR001647">
    <property type="entry name" value="HTH_TetR"/>
</dbReference>
<keyword evidence="2 4" id="KW-0238">DNA-binding</keyword>